<keyword evidence="3" id="KW-0812">Transmembrane</keyword>
<evidence type="ECO:0000313" key="4">
    <source>
        <dbReference type="Ensembl" id="ENSOKIP00005083329.1"/>
    </source>
</evidence>
<reference evidence="4" key="2">
    <citation type="submission" date="2025-09" db="UniProtKB">
        <authorList>
            <consortium name="Ensembl"/>
        </authorList>
    </citation>
    <scope>IDENTIFICATION</scope>
</reference>
<evidence type="ECO:0000256" key="3">
    <source>
        <dbReference type="SAM" id="Phobius"/>
    </source>
</evidence>
<evidence type="ECO:0000256" key="2">
    <source>
        <dbReference type="ARBA" id="ARBA00023272"/>
    </source>
</evidence>
<dbReference type="Pfam" id="PF05395">
    <property type="entry name" value="DARPP-32"/>
    <property type="match status" value="1"/>
</dbReference>
<keyword evidence="2" id="KW-0650">Protein phosphatase inhibitor</keyword>
<keyword evidence="5" id="KW-1185">Reference proteome</keyword>
<dbReference type="AlphaFoldDB" id="A0A8C7J890"/>
<comment type="similarity">
    <text evidence="1">Belongs to the protein phosphatase inhibitor 1 family.</text>
</comment>
<accession>A0A8C7J890</accession>
<name>A0A8C7J890_ONCKI</name>
<dbReference type="Ensembl" id="ENSOKIT00005088948.1">
    <property type="protein sequence ID" value="ENSOKIP00005083329.1"/>
    <property type="gene ID" value="ENSOKIG00005036146.1"/>
</dbReference>
<evidence type="ECO:0000256" key="1">
    <source>
        <dbReference type="ARBA" id="ARBA00007775"/>
    </source>
</evidence>
<proteinExistence type="inferred from homology"/>
<dbReference type="Proteomes" id="UP000694557">
    <property type="component" value="Unassembled WGS sequence"/>
</dbReference>
<dbReference type="GO" id="GO:0007165">
    <property type="term" value="P:signal transduction"/>
    <property type="evidence" value="ECO:0007669"/>
    <property type="project" value="InterPro"/>
</dbReference>
<organism evidence="4 5">
    <name type="scientific">Oncorhynchus kisutch</name>
    <name type="common">Coho salmon</name>
    <name type="synonym">Salmo kisutch</name>
    <dbReference type="NCBI Taxonomy" id="8019"/>
    <lineage>
        <taxon>Eukaryota</taxon>
        <taxon>Metazoa</taxon>
        <taxon>Chordata</taxon>
        <taxon>Craniata</taxon>
        <taxon>Vertebrata</taxon>
        <taxon>Euteleostomi</taxon>
        <taxon>Actinopterygii</taxon>
        <taxon>Neopterygii</taxon>
        <taxon>Teleostei</taxon>
        <taxon>Protacanthopterygii</taxon>
        <taxon>Salmoniformes</taxon>
        <taxon>Salmonidae</taxon>
        <taxon>Salmoninae</taxon>
        <taxon>Oncorhynchus</taxon>
    </lineage>
</organism>
<dbReference type="GO" id="GO:0004864">
    <property type="term" value="F:protein phosphatase inhibitor activity"/>
    <property type="evidence" value="ECO:0007669"/>
    <property type="project" value="UniProtKB-KW"/>
</dbReference>
<sequence>MESNSPKKIQFSVPVFQRQLDPQASEHVSKNIQFRHDMVINIASSPFLANLSRSPLPAPHHLHTHPSPNLQYQSKVWTHLHIQGFFFIFTIFYIVE</sequence>
<dbReference type="InterPro" id="IPR008466">
    <property type="entry name" value="PPP1R1A/B/C"/>
</dbReference>
<keyword evidence="3" id="KW-0472">Membrane</keyword>
<reference evidence="4" key="1">
    <citation type="submission" date="2025-08" db="UniProtKB">
        <authorList>
            <consortium name="Ensembl"/>
        </authorList>
    </citation>
    <scope>IDENTIFICATION</scope>
</reference>
<protein>
    <submittedName>
        <fullName evidence="4">Uncharacterized protein</fullName>
    </submittedName>
</protein>
<keyword evidence="3" id="KW-1133">Transmembrane helix</keyword>
<feature type="transmembrane region" description="Helical" evidence="3">
    <location>
        <begin position="76"/>
        <end position="95"/>
    </location>
</feature>
<evidence type="ECO:0000313" key="5">
    <source>
        <dbReference type="Proteomes" id="UP000694557"/>
    </source>
</evidence>